<dbReference type="AlphaFoldDB" id="A0A1I3IZ66"/>
<evidence type="ECO:0000313" key="2">
    <source>
        <dbReference type="Proteomes" id="UP000242763"/>
    </source>
</evidence>
<dbReference type="Proteomes" id="UP000242763">
    <property type="component" value="Unassembled WGS sequence"/>
</dbReference>
<dbReference type="RefSeq" id="WP_091518710.1">
    <property type="nucleotide sequence ID" value="NZ_FORF01000003.1"/>
</dbReference>
<protein>
    <submittedName>
        <fullName evidence="1">Uncharacterized protein</fullName>
    </submittedName>
</protein>
<dbReference type="STRING" id="1121003.SAMN03080618_00721"/>
<organism evidence="1 2">
    <name type="scientific">Aquamicrobium aerolatum DSM 21857</name>
    <dbReference type="NCBI Taxonomy" id="1121003"/>
    <lineage>
        <taxon>Bacteria</taxon>
        <taxon>Pseudomonadati</taxon>
        <taxon>Pseudomonadota</taxon>
        <taxon>Alphaproteobacteria</taxon>
        <taxon>Hyphomicrobiales</taxon>
        <taxon>Phyllobacteriaceae</taxon>
        <taxon>Aerobium</taxon>
    </lineage>
</organism>
<proteinExistence type="predicted"/>
<sequence length="74" mass="8479">MFITRKGAGTVISAVRSHATRPFKAARALVRRKIGFHADRWHGCPAYREVLKMILDPFWVNLLHRMNCVSCAEI</sequence>
<name>A0A1I3IZ66_9HYPH</name>
<dbReference type="EMBL" id="FORF01000003">
    <property type="protein sequence ID" value="SFI53251.1"/>
    <property type="molecule type" value="Genomic_DNA"/>
</dbReference>
<accession>A0A1I3IZ66</accession>
<gene>
    <name evidence="1" type="ORF">SAMN03080618_00721</name>
</gene>
<reference evidence="2" key="1">
    <citation type="submission" date="2016-10" db="EMBL/GenBank/DDBJ databases">
        <authorList>
            <person name="Varghese N."/>
            <person name="Submissions S."/>
        </authorList>
    </citation>
    <scope>NUCLEOTIDE SEQUENCE [LARGE SCALE GENOMIC DNA]</scope>
    <source>
        <strain evidence="2">DSM 21857</strain>
    </source>
</reference>
<evidence type="ECO:0000313" key="1">
    <source>
        <dbReference type="EMBL" id="SFI53251.1"/>
    </source>
</evidence>
<keyword evidence="2" id="KW-1185">Reference proteome</keyword>